<evidence type="ECO:0000313" key="3">
    <source>
        <dbReference type="WBParaSite" id="MBELARI_LOCUS1107"/>
    </source>
</evidence>
<reference evidence="3" key="1">
    <citation type="submission" date="2024-02" db="UniProtKB">
        <authorList>
            <consortium name="WormBaseParasite"/>
        </authorList>
    </citation>
    <scope>IDENTIFICATION</scope>
</reference>
<evidence type="ECO:0000256" key="1">
    <source>
        <dbReference type="SAM" id="SignalP"/>
    </source>
</evidence>
<keyword evidence="1" id="KW-0732">Signal</keyword>
<feature type="signal peptide" evidence="1">
    <location>
        <begin position="1"/>
        <end position="15"/>
    </location>
</feature>
<keyword evidence="2" id="KW-1185">Reference proteome</keyword>
<proteinExistence type="predicted"/>
<dbReference type="InterPro" id="IPR036383">
    <property type="entry name" value="TSP1_rpt_sf"/>
</dbReference>
<dbReference type="AlphaFoldDB" id="A0AAF3EAW8"/>
<accession>A0AAF3EAW8</accession>
<sequence length="147" mass="15612">MLTILLSFIVSDINALVIGGGASPNTCQPCLDAQSQWMSWGAWSTCQRNPYGVDSQTRTRQCSGSGVEEPPMSRDSAKSIESRLQNGINGDHGAVAASHAVVEFNIVARGPNGQSGQLVRCLAETGFRREIAAAVALTTRAPAHRLM</sequence>
<feature type="chain" id="PRO_5041899185" evidence="1">
    <location>
        <begin position="16"/>
        <end position="147"/>
    </location>
</feature>
<dbReference type="Gene3D" id="2.20.100.10">
    <property type="entry name" value="Thrombospondin type-1 (TSP1) repeat"/>
    <property type="match status" value="1"/>
</dbReference>
<dbReference type="WBParaSite" id="MBELARI_LOCUS1107">
    <property type="protein sequence ID" value="MBELARI_LOCUS1107"/>
    <property type="gene ID" value="MBELARI_LOCUS1107"/>
</dbReference>
<evidence type="ECO:0000313" key="2">
    <source>
        <dbReference type="Proteomes" id="UP000887575"/>
    </source>
</evidence>
<name>A0AAF3EAW8_9BILA</name>
<dbReference type="Proteomes" id="UP000887575">
    <property type="component" value="Unassembled WGS sequence"/>
</dbReference>
<organism evidence="2 3">
    <name type="scientific">Mesorhabditis belari</name>
    <dbReference type="NCBI Taxonomy" id="2138241"/>
    <lineage>
        <taxon>Eukaryota</taxon>
        <taxon>Metazoa</taxon>
        <taxon>Ecdysozoa</taxon>
        <taxon>Nematoda</taxon>
        <taxon>Chromadorea</taxon>
        <taxon>Rhabditida</taxon>
        <taxon>Rhabditina</taxon>
        <taxon>Rhabditomorpha</taxon>
        <taxon>Rhabditoidea</taxon>
        <taxon>Rhabditidae</taxon>
        <taxon>Mesorhabditinae</taxon>
        <taxon>Mesorhabditis</taxon>
    </lineage>
</organism>
<protein>
    <submittedName>
        <fullName evidence="3">Uncharacterized protein</fullName>
    </submittedName>
</protein>